<evidence type="ECO:0000256" key="1">
    <source>
        <dbReference type="PROSITE-ProRule" id="PRU00339"/>
    </source>
</evidence>
<organism evidence="3 4">
    <name type="scientific">Christiangramia flava JLT2011</name>
    <dbReference type="NCBI Taxonomy" id="1229726"/>
    <lineage>
        <taxon>Bacteria</taxon>
        <taxon>Pseudomonadati</taxon>
        <taxon>Bacteroidota</taxon>
        <taxon>Flavobacteriia</taxon>
        <taxon>Flavobacteriales</taxon>
        <taxon>Flavobacteriaceae</taxon>
        <taxon>Christiangramia</taxon>
    </lineage>
</organism>
<keyword evidence="2" id="KW-0732">Signal</keyword>
<dbReference type="SUPFAM" id="SSF48452">
    <property type="entry name" value="TPR-like"/>
    <property type="match status" value="2"/>
</dbReference>
<dbReference type="Pfam" id="PF13424">
    <property type="entry name" value="TPR_12"/>
    <property type="match status" value="1"/>
</dbReference>
<dbReference type="RefSeq" id="WP_083645969.1">
    <property type="nucleotide sequence ID" value="NZ_AMRU01000002.1"/>
</dbReference>
<feature type="signal peptide" evidence="2">
    <location>
        <begin position="1"/>
        <end position="21"/>
    </location>
</feature>
<reference evidence="3 4" key="1">
    <citation type="submission" date="2016-07" db="EMBL/GenBank/DDBJ databases">
        <title>Multi-omics approach to identify versatile polysaccharide utilization systems of a marine flavobacterium Gramella flava.</title>
        <authorList>
            <person name="Tang K."/>
        </authorList>
    </citation>
    <scope>NUCLEOTIDE SEQUENCE [LARGE SCALE GENOMIC DNA]</scope>
    <source>
        <strain evidence="3 4">JLT2011</strain>
    </source>
</reference>
<evidence type="ECO:0000313" key="4">
    <source>
        <dbReference type="Proteomes" id="UP000186230"/>
    </source>
</evidence>
<dbReference type="PROSITE" id="PS50005">
    <property type="entry name" value="TPR"/>
    <property type="match status" value="2"/>
</dbReference>
<dbReference type="Proteomes" id="UP000186230">
    <property type="component" value="Chromosome"/>
</dbReference>
<gene>
    <name evidence="3" type="ORF">GRFL_1014</name>
</gene>
<dbReference type="KEGG" id="gfl:GRFL_1014"/>
<feature type="repeat" description="TPR" evidence="1">
    <location>
        <begin position="293"/>
        <end position="326"/>
    </location>
</feature>
<accession>A0A1L7I287</accession>
<keyword evidence="4" id="KW-1185">Reference proteome</keyword>
<proteinExistence type="predicted"/>
<evidence type="ECO:0000256" key="2">
    <source>
        <dbReference type="SAM" id="SignalP"/>
    </source>
</evidence>
<dbReference type="InterPro" id="IPR019734">
    <property type="entry name" value="TPR_rpt"/>
</dbReference>
<protein>
    <submittedName>
        <fullName evidence="3">Uncharacterized protein</fullName>
    </submittedName>
</protein>
<sequence length="456" mass="50877">MKKRILMLLTVALAGSGLANAQADCAREAALAYDQAKAKNYDAALPALQKIRETCPKYSMATYQYLERALEAKIDKAPEGQKEQYVEDLIEVWEQRLELYPEKTQKGKIYADIAQLKYDNKLGDEEELYEAYDKAWNEDKESFTSPKGLYAYFDLVVNMQDAGERSLQDVFDQYDKVFGKIEQEENDAAEALAPLLKKQEEGEELTAKEKKQIKYSEINLNNYSKVKAALNAKLGARADCDNLIPLYKKDFEAKKTDVSWLRNANARLSAKDCTEDPLFVQVSEALHKLEPSAKSAFSLGQLAEANGDGAKALQYYNEAAELETNKSDKARIYYRIAGNYKDKGSYGQARSFYRKALDAKPSLGSAYLQIASMYAKSANSCGTDTFTKRAVYWLAADYASRAARVDPSIASNANQAASSYRGLAPQKSDIFQSSYNAGQTISIGCWIGESVRVPNL</sequence>
<name>A0A1L7I287_9FLAO</name>
<dbReference type="AlphaFoldDB" id="A0A1L7I287"/>
<dbReference type="EMBL" id="CP016359">
    <property type="protein sequence ID" value="APU67738.1"/>
    <property type="molecule type" value="Genomic_DNA"/>
</dbReference>
<dbReference type="Gene3D" id="1.25.40.10">
    <property type="entry name" value="Tetratricopeptide repeat domain"/>
    <property type="match status" value="1"/>
</dbReference>
<dbReference type="STRING" id="1229726.GRFL_1014"/>
<dbReference type="OrthoDB" id="1522899at2"/>
<feature type="repeat" description="TPR" evidence="1">
    <location>
        <begin position="330"/>
        <end position="363"/>
    </location>
</feature>
<feature type="chain" id="PRO_5012815075" evidence="2">
    <location>
        <begin position="22"/>
        <end position="456"/>
    </location>
</feature>
<evidence type="ECO:0000313" key="3">
    <source>
        <dbReference type="EMBL" id="APU67738.1"/>
    </source>
</evidence>
<keyword evidence="1" id="KW-0802">TPR repeat</keyword>
<dbReference type="SMART" id="SM00028">
    <property type="entry name" value="TPR"/>
    <property type="match status" value="3"/>
</dbReference>
<dbReference type="InterPro" id="IPR011990">
    <property type="entry name" value="TPR-like_helical_dom_sf"/>
</dbReference>